<dbReference type="SUPFAM" id="SSF46689">
    <property type="entry name" value="Homeodomain-like"/>
    <property type="match status" value="1"/>
</dbReference>
<dbReference type="GO" id="GO:0000976">
    <property type="term" value="F:transcription cis-regulatory region binding"/>
    <property type="evidence" value="ECO:0007669"/>
    <property type="project" value="TreeGrafter"/>
</dbReference>
<protein>
    <recommendedName>
        <fullName evidence="6">HTH tetR-type domain-containing protein</fullName>
    </recommendedName>
</protein>
<accession>A0A920CRV9</accession>
<feature type="domain" description="HTH tetR-type" evidence="6">
    <location>
        <begin position="8"/>
        <end position="68"/>
    </location>
</feature>
<organism evidence="7 8">
    <name type="scientific">Paenibacillus azoreducens</name>
    <dbReference type="NCBI Taxonomy" id="116718"/>
    <lineage>
        <taxon>Bacteria</taxon>
        <taxon>Bacillati</taxon>
        <taxon>Bacillota</taxon>
        <taxon>Bacilli</taxon>
        <taxon>Bacillales</taxon>
        <taxon>Paenibacillaceae</taxon>
        <taxon>Paenibacillus</taxon>
    </lineage>
</organism>
<sequence length="203" mass="23384">MPKKVDHTERKEQIAAAVWRVILKHGIDKTSIQQIAEEANISVGLVQHHFVAKDELIYYAMKLVLDRMGERARARTSAFTGSNEEAVRRLMRFIIPMNNEEVMEAKVWLSFLGKSFSNPELHTLQQEMDNYTRHLMGMILSLMEELGYLTAESNREFELELLYGFLDGLVIHVLQSPEHYSEDRVDQLIDYYLATKKGAGSHA</sequence>
<dbReference type="InterPro" id="IPR009057">
    <property type="entry name" value="Homeodomain-like_sf"/>
</dbReference>
<keyword evidence="1" id="KW-0678">Repressor</keyword>
<reference evidence="7 8" key="1">
    <citation type="submission" date="2021-03" db="EMBL/GenBank/DDBJ databases">
        <title>Antimicrobial resistance genes in bacteria isolated from Japanese honey, and their potential for conferring macrolide and lincosamide resistance in the American foulbrood pathogen Paenibacillus larvae.</title>
        <authorList>
            <person name="Okamoto M."/>
            <person name="Kumagai M."/>
            <person name="Kanamori H."/>
            <person name="Takamatsu D."/>
        </authorList>
    </citation>
    <scope>NUCLEOTIDE SEQUENCE [LARGE SCALE GENOMIC DNA]</scope>
    <source>
        <strain evidence="7 8">J34TS1</strain>
    </source>
</reference>
<evidence type="ECO:0000313" key="8">
    <source>
        <dbReference type="Proteomes" id="UP000682811"/>
    </source>
</evidence>
<evidence type="ECO:0000313" key="7">
    <source>
        <dbReference type="EMBL" id="GIO48655.1"/>
    </source>
</evidence>
<dbReference type="Gene3D" id="1.10.357.10">
    <property type="entry name" value="Tetracycline Repressor, domain 2"/>
    <property type="match status" value="1"/>
</dbReference>
<dbReference type="Pfam" id="PF00440">
    <property type="entry name" value="TetR_N"/>
    <property type="match status" value="1"/>
</dbReference>
<keyword evidence="8" id="KW-1185">Reference proteome</keyword>
<dbReference type="Pfam" id="PF13977">
    <property type="entry name" value="TetR_C_6"/>
    <property type="match status" value="1"/>
</dbReference>
<dbReference type="PANTHER" id="PTHR30055">
    <property type="entry name" value="HTH-TYPE TRANSCRIPTIONAL REGULATOR RUTR"/>
    <property type="match status" value="1"/>
</dbReference>
<evidence type="ECO:0000256" key="4">
    <source>
        <dbReference type="ARBA" id="ARBA00023163"/>
    </source>
</evidence>
<dbReference type="InterPro" id="IPR050109">
    <property type="entry name" value="HTH-type_TetR-like_transc_reg"/>
</dbReference>
<feature type="DNA-binding region" description="H-T-H motif" evidence="5">
    <location>
        <begin position="31"/>
        <end position="50"/>
    </location>
</feature>
<keyword evidence="2" id="KW-0805">Transcription regulation</keyword>
<dbReference type="RefSeq" id="WP_212979283.1">
    <property type="nucleotide sequence ID" value="NZ_AP025343.1"/>
</dbReference>
<dbReference type="InterPro" id="IPR001647">
    <property type="entry name" value="HTH_TetR"/>
</dbReference>
<evidence type="ECO:0000256" key="1">
    <source>
        <dbReference type="ARBA" id="ARBA00022491"/>
    </source>
</evidence>
<gene>
    <name evidence="7" type="ORF">J34TS1_34200</name>
</gene>
<name>A0A920CRV9_9BACL</name>
<evidence type="ECO:0000256" key="5">
    <source>
        <dbReference type="PROSITE-ProRule" id="PRU00335"/>
    </source>
</evidence>
<dbReference type="Proteomes" id="UP000682811">
    <property type="component" value="Unassembled WGS sequence"/>
</dbReference>
<comment type="caution">
    <text evidence="7">The sequence shown here is derived from an EMBL/GenBank/DDBJ whole genome shotgun (WGS) entry which is preliminary data.</text>
</comment>
<dbReference type="GO" id="GO:0003700">
    <property type="term" value="F:DNA-binding transcription factor activity"/>
    <property type="evidence" value="ECO:0007669"/>
    <property type="project" value="TreeGrafter"/>
</dbReference>
<keyword evidence="3 5" id="KW-0238">DNA-binding</keyword>
<dbReference type="InterPro" id="IPR039538">
    <property type="entry name" value="BetI_C"/>
</dbReference>
<dbReference type="PROSITE" id="PS50977">
    <property type="entry name" value="HTH_TETR_2"/>
    <property type="match status" value="1"/>
</dbReference>
<dbReference type="SUPFAM" id="SSF48498">
    <property type="entry name" value="Tetracyclin repressor-like, C-terminal domain"/>
    <property type="match status" value="1"/>
</dbReference>
<dbReference type="PANTHER" id="PTHR30055:SF234">
    <property type="entry name" value="HTH-TYPE TRANSCRIPTIONAL REGULATOR BETI"/>
    <property type="match status" value="1"/>
</dbReference>
<dbReference type="EMBL" id="BORT01000015">
    <property type="protein sequence ID" value="GIO48655.1"/>
    <property type="molecule type" value="Genomic_DNA"/>
</dbReference>
<evidence type="ECO:0000256" key="2">
    <source>
        <dbReference type="ARBA" id="ARBA00023015"/>
    </source>
</evidence>
<dbReference type="AlphaFoldDB" id="A0A920CRV9"/>
<evidence type="ECO:0000259" key="6">
    <source>
        <dbReference type="PROSITE" id="PS50977"/>
    </source>
</evidence>
<dbReference type="InterPro" id="IPR036271">
    <property type="entry name" value="Tet_transcr_reg_TetR-rel_C_sf"/>
</dbReference>
<keyword evidence="4" id="KW-0804">Transcription</keyword>
<evidence type="ECO:0000256" key="3">
    <source>
        <dbReference type="ARBA" id="ARBA00023125"/>
    </source>
</evidence>
<proteinExistence type="predicted"/>